<name>A0A5C3MH93_9AGAR</name>
<organism evidence="3 4">
    <name type="scientific">Crucibulum laeve</name>
    <dbReference type="NCBI Taxonomy" id="68775"/>
    <lineage>
        <taxon>Eukaryota</taxon>
        <taxon>Fungi</taxon>
        <taxon>Dikarya</taxon>
        <taxon>Basidiomycota</taxon>
        <taxon>Agaricomycotina</taxon>
        <taxon>Agaricomycetes</taxon>
        <taxon>Agaricomycetidae</taxon>
        <taxon>Agaricales</taxon>
        <taxon>Agaricineae</taxon>
        <taxon>Nidulariaceae</taxon>
        <taxon>Crucibulum</taxon>
    </lineage>
</organism>
<keyword evidence="2" id="KW-0472">Membrane</keyword>
<sequence length="337" mass="37464">MPFSYRDLFLGGSTFCCCLPVRVGVIIMTILGMFFAGILSIVLWFEVSSTIDMTSGERAGFVIAGLVETFLFAASIFGFVGTVVRKQLFVQTYAYIIYFHFILNVGVAIFLLYEVTRFSSTATNKACHDTIKDPQAQEQCTNLLNIATGVYWALTTFVLVAEMYGAIIVTRYVNRLKGQKRAVRVSRMTDDAFKLLPTKGSGYSQLREIPIQPEIHVSPSNSEGGIYEEYDPYREINRAPSTSRQTHEYHGPAPPLEVGYGGGTWTHDEISAEEKSRLQRLDRESGIILDEPQIDEEEADRRRSEVKSSLGPPASKTDVDPLPQYSAASTTSPGHLP</sequence>
<evidence type="ECO:0000313" key="4">
    <source>
        <dbReference type="Proteomes" id="UP000308652"/>
    </source>
</evidence>
<feature type="transmembrane region" description="Helical" evidence="2">
    <location>
        <begin position="21"/>
        <end position="47"/>
    </location>
</feature>
<feature type="region of interest" description="Disordered" evidence="1">
    <location>
        <begin position="241"/>
        <end position="266"/>
    </location>
</feature>
<dbReference type="AlphaFoldDB" id="A0A5C3MH93"/>
<feature type="transmembrane region" description="Helical" evidence="2">
    <location>
        <begin position="59"/>
        <end position="80"/>
    </location>
</feature>
<keyword evidence="2" id="KW-0812">Transmembrane</keyword>
<protein>
    <submittedName>
        <fullName evidence="3">Uncharacterized protein</fullName>
    </submittedName>
</protein>
<feature type="compositionally biased region" description="Polar residues" evidence="1">
    <location>
        <begin position="326"/>
        <end position="337"/>
    </location>
</feature>
<dbReference type="OrthoDB" id="3249582at2759"/>
<feature type="transmembrane region" description="Helical" evidence="2">
    <location>
        <begin position="92"/>
        <end position="113"/>
    </location>
</feature>
<evidence type="ECO:0000256" key="2">
    <source>
        <dbReference type="SAM" id="Phobius"/>
    </source>
</evidence>
<reference evidence="3 4" key="1">
    <citation type="journal article" date="2019" name="Nat. Ecol. Evol.">
        <title>Megaphylogeny resolves global patterns of mushroom evolution.</title>
        <authorList>
            <person name="Varga T."/>
            <person name="Krizsan K."/>
            <person name="Foldi C."/>
            <person name="Dima B."/>
            <person name="Sanchez-Garcia M."/>
            <person name="Sanchez-Ramirez S."/>
            <person name="Szollosi G.J."/>
            <person name="Szarkandi J.G."/>
            <person name="Papp V."/>
            <person name="Albert L."/>
            <person name="Andreopoulos W."/>
            <person name="Angelini C."/>
            <person name="Antonin V."/>
            <person name="Barry K.W."/>
            <person name="Bougher N.L."/>
            <person name="Buchanan P."/>
            <person name="Buyck B."/>
            <person name="Bense V."/>
            <person name="Catcheside P."/>
            <person name="Chovatia M."/>
            <person name="Cooper J."/>
            <person name="Damon W."/>
            <person name="Desjardin D."/>
            <person name="Finy P."/>
            <person name="Geml J."/>
            <person name="Haridas S."/>
            <person name="Hughes K."/>
            <person name="Justo A."/>
            <person name="Karasinski D."/>
            <person name="Kautmanova I."/>
            <person name="Kiss B."/>
            <person name="Kocsube S."/>
            <person name="Kotiranta H."/>
            <person name="LaButti K.M."/>
            <person name="Lechner B.E."/>
            <person name="Liimatainen K."/>
            <person name="Lipzen A."/>
            <person name="Lukacs Z."/>
            <person name="Mihaltcheva S."/>
            <person name="Morgado L.N."/>
            <person name="Niskanen T."/>
            <person name="Noordeloos M.E."/>
            <person name="Ohm R.A."/>
            <person name="Ortiz-Santana B."/>
            <person name="Ovrebo C."/>
            <person name="Racz N."/>
            <person name="Riley R."/>
            <person name="Savchenko A."/>
            <person name="Shiryaev A."/>
            <person name="Soop K."/>
            <person name="Spirin V."/>
            <person name="Szebenyi C."/>
            <person name="Tomsovsky M."/>
            <person name="Tulloss R.E."/>
            <person name="Uehling J."/>
            <person name="Grigoriev I.V."/>
            <person name="Vagvolgyi C."/>
            <person name="Papp T."/>
            <person name="Martin F.M."/>
            <person name="Miettinen O."/>
            <person name="Hibbett D.S."/>
            <person name="Nagy L.G."/>
        </authorList>
    </citation>
    <scope>NUCLEOTIDE SEQUENCE [LARGE SCALE GENOMIC DNA]</scope>
    <source>
        <strain evidence="3 4">CBS 166.37</strain>
    </source>
</reference>
<proteinExistence type="predicted"/>
<dbReference type="Proteomes" id="UP000308652">
    <property type="component" value="Unassembled WGS sequence"/>
</dbReference>
<dbReference type="STRING" id="68775.A0A5C3MH93"/>
<dbReference type="EMBL" id="ML213590">
    <property type="protein sequence ID" value="TFK44764.1"/>
    <property type="molecule type" value="Genomic_DNA"/>
</dbReference>
<gene>
    <name evidence="3" type="ORF">BDQ12DRAFT_673536</name>
</gene>
<keyword evidence="4" id="KW-1185">Reference proteome</keyword>
<evidence type="ECO:0000313" key="3">
    <source>
        <dbReference type="EMBL" id="TFK44764.1"/>
    </source>
</evidence>
<keyword evidence="2" id="KW-1133">Transmembrane helix</keyword>
<evidence type="ECO:0000256" key="1">
    <source>
        <dbReference type="SAM" id="MobiDB-lite"/>
    </source>
</evidence>
<accession>A0A5C3MH93</accession>
<feature type="region of interest" description="Disordered" evidence="1">
    <location>
        <begin position="283"/>
        <end position="337"/>
    </location>
</feature>
<feature type="transmembrane region" description="Helical" evidence="2">
    <location>
        <begin position="151"/>
        <end position="174"/>
    </location>
</feature>